<feature type="domain" description="Ig-like" evidence="7">
    <location>
        <begin position="31"/>
        <end position="140"/>
    </location>
</feature>
<dbReference type="EMBL" id="SUNJ01001064">
    <property type="protein sequence ID" value="TPP67110.1"/>
    <property type="molecule type" value="Genomic_DNA"/>
</dbReference>
<dbReference type="PANTHER" id="PTHR12231">
    <property type="entry name" value="CTX-RELATED TYPE I TRANSMEMBRANE PROTEIN"/>
    <property type="match status" value="1"/>
</dbReference>
<feature type="transmembrane region" description="Helical" evidence="6">
    <location>
        <begin position="12"/>
        <end position="33"/>
    </location>
</feature>
<evidence type="ECO:0000259" key="7">
    <source>
        <dbReference type="PROSITE" id="PS50835"/>
    </source>
</evidence>
<dbReference type="Proteomes" id="UP000316759">
    <property type="component" value="Unassembled WGS sequence"/>
</dbReference>
<dbReference type="AlphaFoldDB" id="A0A504ZCU9"/>
<dbReference type="PROSITE" id="PS50835">
    <property type="entry name" value="IG_LIKE"/>
    <property type="match status" value="3"/>
</dbReference>
<dbReference type="InterPro" id="IPR013106">
    <property type="entry name" value="Ig_V-set"/>
</dbReference>
<evidence type="ECO:0000256" key="2">
    <source>
        <dbReference type="ARBA" id="ARBA00022737"/>
    </source>
</evidence>
<dbReference type="PANTHER" id="PTHR12231:SF253">
    <property type="entry name" value="DPR-INTERACTING PROTEIN ETA, ISOFORM B-RELATED"/>
    <property type="match status" value="1"/>
</dbReference>
<dbReference type="InterPro" id="IPR003598">
    <property type="entry name" value="Ig_sub2"/>
</dbReference>
<evidence type="ECO:0000313" key="9">
    <source>
        <dbReference type="Proteomes" id="UP000316759"/>
    </source>
</evidence>
<dbReference type="SUPFAM" id="SSF48726">
    <property type="entry name" value="Immunoglobulin"/>
    <property type="match status" value="3"/>
</dbReference>
<feature type="domain" description="Ig-like" evidence="7">
    <location>
        <begin position="255"/>
        <end position="362"/>
    </location>
</feature>
<name>A0A504ZCU9_FASGI</name>
<keyword evidence="2" id="KW-0677">Repeat</keyword>
<evidence type="ECO:0000256" key="5">
    <source>
        <dbReference type="SAM" id="MobiDB-lite"/>
    </source>
</evidence>
<keyword evidence="1" id="KW-0732">Signal</keyword>
<dbReference type="OrthoDB" id="10012075at2759"/>
<reference evidence="8 9" key="1">
    <citation type="submission" date="2019-04" db="EMBL/GenBank/DDBJ databases">
        <title>Annotation for the trematode Fasciola gigantica.</title>
        <authorList>
            <person name="Choi Y.-J."/>
        </authorList>
    </citation>
    <scope>NUCLEOTIDE SEQUENCE [LARGE SCALE GENOMIC DNA]</scope>
    <source>
        <strain evidence="8">Uganda_cow_1</strain>
    </source>
</reference>
<dbReference type="SMART" id="SM00409">
    <property type="entry name" value="IG"/>
    <property type="match status" value="3"/>
</dbReference>
<dbReference type="InterPro" id="IPR013783">
    <property type="entry name" value="Ig-like_fold"/>
</dbReference>
<keyword evidence="6" id="KW-1133">Transmembrane helix</keyword>
<gene>
    <name evidence="8" type="ORF">FGIG_08334</name>
</gene>
<feature type="region of interest" description="Disordered" evidence="5">
    <location>
        <begin position="374"/>
        <end position="398"/>
    </location>
</feature>
<keyword evidence="6" id="KW-0472">Membrane</keyword>
<keyword evidence="3" id="KW-1015">Disulfide bond</keyword>
<dbReference type="GO" id="GO:0043005">
    <property type="term" value="C:neuron projection"/>
    <property type="evidence" value="ECO:0007669"/>
    <property type="project" value="TreeGrafter"/>
</dbReference>
<dbReference type="InterPro" id="IPR051170">
    <property type="entry name" value="Neural/epithelial_adhesion"/>
</dbReference>
<dbReference type="InterPro" id="IPR003599">
    <property type="entry name" value="Ig_sub"/>
</dbReference>
<evidence type="ECO:0000313" key="8">
    <source>
        <dbReference type="EMBL" id="TPP67110.1"/>
    </source>
</evidence>
<dbReference type="STRING" id="46835.A0A504ZCU9"/>
<evidence type="ECO:0000256" key="3">
    <source>
        <dbReference type="ARBA" id="ARBA00023157"/>
    </source>
</evidence>
<protein>
    <submittedName>
        <fullName evidence="8">IgLON family member 5</fullName>
    </submittedName>
</protein>
<keyword evidence="9" id="KW-1185">Reference proteome</keyword>
<feature type="domain" description="Ig-like" evidence="7">
    <location>
        <begin position="145"/>
        <end position="250"/>
    </location>
</feature>
<dbReference type="Gene3D" id="2.60.40.10">
    <property type="entry name" value="Immunoglobulins"/>
    <property type="match status" value="3"/>
</dbReference>
<evidence type="ECO:0000256" key="1">
    <source>
        <dbReference type="ARBA" id="ARBA00022729"/>
    </source>
</evidence>
<dbReference type="InterPro" id="IPR007110">
    <property type="entry name" value="Ig-like_dom"/>
</dbReference>
<keyword evidence="6" id="KW-0812">Transmembrane</keyword>
<sequence length="456" mass="52667">MWLECLHLKRRYWTYHFLLPWLITVTYSTPPMFSEGIFVSTKDVVSVVNGTEAKLECQSKVDLQIEDLDNVTWVRSPRQILTRGIFRVTEDTRISTAPLVLLKRRDFSLFIRPVFFEDRGEYRCTITFRDRVYIRTVELRVLVPPKIIRSPVPFLKVDEGASLEMDCLATGHPTPETTWLVQTPRQTTVENNWHESVQTVMEAFGKFGGRIINLKGTLKISRLHRNMNQRLVCVASNGVEPNDRRTVELSVRFPPNVRMANRIIKQIVGKNTMLSCYVTANPSGTIHWFFNHQVKIEASSCDILANEEKKYCLQEHRPPTTDVLSPVTSKLTIFRLNHMDFGDYICSVTTIMGEAYGTTTLQAFKDPLQFDSSMMNPPPSMTSSPHDRNKPQTESGRIFPTVNERLFEPRLYLTPVTKSLSLRRRQKQSSSASRKNFISPWWIMFTTIPTVYIILH</sequence>
<organism evidence="8 9">
    <name type="scientific">Fasciola gigantica</name>
    <name type="common">Giant liver fluke</name>
    <dbReference type="NCBI Taxonomy" id="46835"/>
    <lineage>
        <taxon>Eukaryota</taxon>
        <taxon>Metazoa</taxon>
        <taxon>Spiralia</taxon>
        <taxon>Lophotrochozoa</taxon>
        <taxon>Platyhelminthes</taxon>
        <taxon>Trematoda</taxon>
        <taxon>Digenea</taxon>
        <taxon>Plagiorchiida</taxon>
        <taxon>Echinostomata</taxon>
        <taxon>Echinostomatoidea</taxon>
        <taxon>Fasciolidae</taxon>
        <taxon>Fasciola</taxon>
    </lineage>
</organism>
<evidence type="ECO:0000256" key="6">
    <source>
        <dbReference type="SAM" id="Phobius"/>
    </source>
</evidence>
<proteinExistence type="predicted"/>
<evidence type="ECO:0000256" key="4">
    <source>
        <dbReference type="ARBA" id="ARBA00023319"/>
    </source>
</evidence>
<dbReference type="Pfam" id="PF13927">
    <property type="entry name" value="Ig_3"/>
    <property type="match status" value="2"/>
</dbReference>
<dbReference type="Pfam" id="PF07686">
    <property type="entry name" value="V-set"/>
    <property type="match status" value="1"/>
</dbReference>
<dbReference type="SMART" id="SM00408">
    <property type="entry name" value="IGc2"/>
    <property type="match status" value="2"/>
</dbReference>
<keyword evidence="4" id="KW-0393">Immunoglobulin domain</keyword>
<dbReference type="InterPro" id="IPR036179">
    <property type="entry name" value="Ig-like_dom_sf"/>
</dbReference>
<comment type="caution">
    <text evidence="8">The sequence shown here is derived from an EMBL/GenBank/DDBJ whole genome shotgun (WGS) entry which is preliminary data.</text>
</comment>
<accession>A0A504ZCU9</accession>